<reference evidence="1" key="1">
    <citation type="journal article" date="2020" name="Stud. Mycol.">
        <title>101 Dothideomycetes genomes: a test case for predicting lifestyles and emergence of pathogens.</title>
        <authorList>
            <person name="Haridas S."/>
            <person name="Albert R."/>
            <person name="Binder M."/>
            <person name="Bloem J."/>
            <person name="Labutti K."/>
            <person name="Salamov A."/>
            <person name="Andreopoulos B."/>
            <person name="Baker S."/>
            <person name="Barry K."/>
            <person name="Bills G."/>
            <person name="Bluhm B."/>
            <person name="Cannon C."/>
            <person name="Castanera R."/>
            <person name="Culley D."/>
            <person name="Daum C."/>
            <person name="Ezra D."/>
            <person name="Gonzalez J."/>
            <person name="Henrissat B."/>
            <person name="Kuo A."/>
            <person name="Liang C."/>
            <person name="Lipzen A."/>
            <person name="Lutzoni F."/>
            <person name="Magnuson J."/>
            <person name="Mondo S."/>
            <person name="Nolan M."/>
            <person name="Ohm R."/>
            <person name="Pangilinan J."/>
            <person name="Park H.-J."/>
            <person name="Ramirez L."/>
            <person name="Alfaro M."/>
            <person name="Sun H."/>
            <person name="Tritt A."/>
            <person name="Yoshinaga Y."/>
            <person name="Zwiers L.-H."/>
            <person name="Turgeon B."/>
            <person name="Goodwin S."/>
            <person name="Spatafora J."/>
            <person name="Crous P."/>
            <person name="Grigoriev I."/>
        </authorList>
    </citation>
    <scope>NUCLEOTIDE SEQUENCE</scope>
    <source>
        <strain evidence="1">CBS 122368</strain>
    </source>
</reference>
<keyword evidence="2" id="KW-1185">Reference proteome</keyword>
<dbReference type="AlphaFoldDB" id="A0A6A6ILL6"/>
<dbReference type="InterPro" id="IPR034660">
    <property type="entry name" value="DinB/YfiT-like"/>
</dbReference>
<dbReference type="Gene3D" id="1.20.120.450">
    <property type="entry name" value="dinb family like domain"/>
    <property type="match status" value="1"/>
</dbReference>
<dbReference type="Pfam" id="PF09351">
    <property type="entry name" value="DUF1993"/>
    <property type="match status" value="1"/>
</dbReference>
<sequence length="178" mass="20081">MASLHQLALPPVINGMRNTIAFLTKAQTHIQTTGIDPSTLTTASLHPTMREFTAQIHWLIDAAKAMPSRINPSLPPFSLPDVETDIPSLIAKLEKTIAYLEGIKPEDLNGRENDEVLFVIRPPGREEIRLRWDTAVVYVQQFAHANFWFHVTTAYDILRHKGVELGKADFLQSARFLQ</sequence>
<evidence type="ECO:0000313" key="1">
    <source>
        <dbReference type="EMBL" id="KAF2251117.1"/>
    </source>
</evidence>
<dbReference type="OrthoDB" id="3724345at2759"/>
<dbReference type="PANTHER" id="PTHR36922:SF1">
    <property type="entry name" value="DUF1993 DOMAIN-CONTAINING PROTEIN"/>
    <property type="match status" value="1"/>
</dbReference>
<gene>
    <name evidence="1" type="ORF">BU26DRAFT_517844</name>
</gene>
<name>A0A6A6ILL6_9PLEO</name>
<dbReference type="InterPro" id="IPR018531">
    <property type="entry name" value="DUF1993"/>
</dbReference>
<dbReference type="Proteomes" id="UP000800094">
    <property type="component" value="Unassembled WGS sequence"/>
</dbReference>
<dbReference type="GeneID" id="54582006"/>
<evidence type="ECO:0000313" key="2">
    <source>
        <dbReference type="Proteomes" id="UP000800094"/>
    </source>
</evidence>
<dbReference type="RefSeq" id="XP_033686121.1">
    <property type="nucleotide sequence ID" value="XM_033828676.1"/>
</dbReference>
<protein>
    <submittedName>
        <fullName evidence="1">Uncharacterized protein</fullName>
    </submittedName>
</protein>
<dbReference type="SUPFAM" id="SSF109854">
    <property type="entry name" value="DinB/YfiT-like putative metalloenzymes"/>
    <property type="match status" value="1"/>
</dbReference>
<organism evidence="1 2">
    <name type="scientific">Trematosphaeria pertusa</name>
    <dbReference type="NCBI Taxonomy" id="390896"/>
    <lineage>
        <taxon>Eukaryota</taxon>
        <taxon>Fungi</taxon>
        <taxon>Dikarya</taxon>
        <taxon>Ascomycota</taxon>
        <taxon>Pezizomycotina</taxon>
        <taxon>Dothideomycetes</taxon>
        <taxon>Pleosporomycetidae</taxon>
        <taxon>Pleosporales</taxon>
        <taxon>Massarineae</taxon>
        <taxon>Trematosphaeriaceae</taxon>
        <taxon>Trematosphaeria</taxon>
    </lineage>
</organism>
<proteinExistence type="predicted"/>
<dbReference type="PANTHER" id="PTHR36922">
    <property type="entry name" value="BLL2446 PROTEIN"/>
    <property type="match status" value="1"/>
</dbReference>
<dbReference type="EMBL" id="ML987193">
    <property type="protein sequence ID" value="KAF2251117.1"/>
    <property type="molecule type" value="Genomic_DNA"/>
</dbReference>
<accession>A0A6A6ILL6</accession>